<name>A0A9Q1H8A0_HOLLE</name>
<evidence type="ECO:0000256" key="3">
    <source>
        <dbReference type="ARBA" id="ARBA00022801"/>
    </source>
</evidence>
<accession>A0A9Q1H8A0</accession>
<keyword evidence="4" id="KW-1015">Disulfide bond</keyword>
<reference evidence="8" key="1">
    <citation type="submission" date="2021-10" db="EMBL/GenBank/DDBJ databases">
        <title>Tropical sea cucumber genome reveals ecological adaptation and Cuvierian tubules defense mechanism.</title>
        <authorList>
            <person name="Chen T."/>
        </authorList>
    </citation>
    <scope>NUCLEOTIDE SEQUENCE</scope>
    <source>
        <strain evidence="8">Nanhai2018</strain>
        <tissue evidence="8">Muscle</tissue>
    </source>
</reference>
<evidence type="ECO:0000313" key="8">
    <source>
        <dbReference type="EMBL" id="KAJ8036046.1"/>
    </source>
</evidence>
<dbReference type="FunFam" id="3.40.50.1820:FF:000128">
    <property type="entry name" value="Carboxylic ester hydrolase"/>
    <property type="match status" value="1"/>
</dbReference>
<evidence type="ECO:0000313" key="9">
    <source>
        <dbReference type="Proteomes" id="UP001152320"/>
    </source>
</evidence>
<evidence type="ECO:0000256" key="1">
    <source>
        <dbReference type="ARBA" id="ARBA00005964"/>
    </source>
</evidence>
<keyword evidence="2" id="KW-0719">Serine esterase</keyword>
<keyword evidence="9" id="KW-1185">Reference proteome</keyword>
<evidence type="ECO:0000256" key="5">
    <source>
        <dbReference type="PIRSR" id="PIRSR600997-1"/>
    </source>
</evidence>
<organism evidence="8 9">
    <name type="scientific">Holothuria leucospilota</name>
    <name type="common">Black long sea cucumber</name>
    <name type="synonym">Mertensiothuria leucospilota</name>
    <dbReference type="NCBI Taxonomy" id="206669"/>
    <lineage>
        <taxon>Eukaryota</taxon>
        <taxon>Metazoa</taxon>
        <taxon>Echinodermata</taxon>
        <taxon>Eleutherozoa</taxon>
        <taxon>Echinozoa</taxon>
        <taxon>Holothuroidea</taxon>
        <taxon>Aspidochirotacea</taxon>
        <taxon>Aspidochirotida</taxon>
        <taxon>Holothuriidae</taxon>
        <taxon>Holothuria</taxon>
    </lineage>
</organism>
<dbReference type="GO" id="GO:0005886">
    <property type="term" value="C:plasma membrane"/>
    <property type="evidence" value="ECO:0007669"/>
    <property type="project" value="TreeGrafter"/>
</dbReference>
<sequence length="616" mass="69377">MNMFCRRYLALAILVAASFVSSSDVFVQINQGTLRGKTVDFVEGKYTNVSTKVNVFKGIPYAEKPIRWIQPEMKKGWDGVLDATNFSYSCPHLVFPELSITPLILDEDCLLLNVFAPNETIEKVAVMVFIHGGGFTSGSSMMDNFSGVPLAAIGNVVIVTINYRVGVLGFLSTGDEAARGNFGLLDQSLALQWVQDNIEAFGGDRSKVTIFGESAGGASVDFHVVSKYSRNLFAQAIPQSGVASALWAVREEFENNKVNEAFRLGSLVNCTTTDTTELVECLRQVDAVVLEETSTKVLYEKNNLLHMGPTIDDVFLDDYPRTIVERGDFKDCPMMIGFNKDEGTVNVLFDYDLANYYYSKEPPYISKADFDWLVPRSLTVISGYTSDLMEDAVKQQYIDWSNSDQEDHDYFEAIIQIYGDDEFSCPAIFTARAHTMMMSSPVYLYYMTHVPEWSIFEINGTGPGWLRAGHAEDLPFVFGYPFVTELLGTHGPMTEEESKLSVQFMYFWTNFAKTGDPSRKDASSPPGVGEMEWPAFTVPELQYKELSVELPVGRGIKAEECAFWNDFKPKLQSYLVSMDEAELMWREGFTAWQTDLEKWRLSFTKYQQEPYCELVP</sequence>
<comment type="similarity">
    <text evidence="1 6">Belongs to the type-B carboxylesterase/lipase family.</text>
</comment>
<dbReference type="PRINTS" id="PR00878">
    <property type="entry name" value="CHOLNESTRASE"/>
</dbReference>
<evidence type="ECO:0000256" key="4">
    <source>
        <dbReference type="ARBA" id="ARBA00023157"/>
    </source>
</evidence>
<dbReference type="PROSITE" id="PS00122">
    <property type="entry name" value="CARBOXYLESTERASE_B_1"/>
    <property type="match status" value="1"/>
</dbReference>
<dbReference type="GO" id="GO:0005615">
    <property type="term" value="C:extracellular space"/>
    <property type="evidence" value="ECO:0007669"/>
    <property type="project" value="TreeGrafter"/>
</dbReference>
<feature type="signal peptide" evidence="6">
    <location>
        <begin position="1"/>
        <end position="22"/>
    </location>
</feature>
<dbReference type="PANTHER" id="PTHR43918:SF4">
    <property type="entry name" value="CARBOXYLIC ESTER HYDROLASE"/>
    <property type="match status" value="1"/>
</dbReference>
<dbReference type="Gene3D" id="3.40.50.1820">
    <property type="entry name" value="alpha/beta hydrolase"/>
    <property type="match status" value="1"/>
</dbReference>
<dbReference type="EMBL" id="JAIZAY010000009">
    <property type="protein sequence ID" value="KAJ8036046.1"/>
    <property type="molecule type" value="Genomic_DNA"/>
</dbReference>
<feature type="domain" description="Carboxylesterase type B" evidence="7">
    <location>
        <begin position="25"/>
        <end position="564"/>
    </location>
</feature>
<dbReference type="SUPFAM" id="SSF53474">
    <property type="entry name" value="alpha/beta-Hydrolases"/>
    <property type="match status" value="1"/>
</dbReference>
<dbReference type="InterPro" id="IPR029058">
    <property type="entry name" value="AB_hydrolase_fold"/>
</dbReference>
<gene>
    <name evidence="8" type="ORF">HOLleu_19908</name>
</gene>
<evidence type="ECO:0000256" key="6">
    <source>
        <dbReference type="RuleBase" id="RU361235"/>
    </source>
</evidence>
<dbReference type="Proteomes" id="UP001152320">
    <property type="component" value="Chromosome 9"/>
</dbReference>
<dbReference type="PANTHER" id="PTHR43918">
    <property type="entry name" value="ACETYLCHOLINESTERASE"/>
    <property type="match status" value="1"/>
</dbReference>
<dbReference type="GO" id="GO:0019695">
    <property type="term" value="P:choline metabolic process"/>
    <property type="evidence" value="ECO:0007669"/>
    <property type="project" value="TreeGrafter"/>
</dbReference>
<keyword evidence="6" id="KW-0732">Signal</keyword>
<feature type="active site" description="Charge relay system" evidence="5">
    <location>
        <position position="470"/>
    </location>
</feature>
<feature type="chain" id="PRO_5040545345" description="Carboxylic ester hydrolase" evidence="6">
    <location>
        <begin position="23"/>
        <end position="616"/>
    </location>
</feature>
<comment type="caution">
    <text evidence="8">The sequence shown here is derived from an EMBL/GenBank/DDBJ whole genome shotgun (WGS) entry which is preliminary data.</text>
</comment>
<dbReference type="InterPro" id="IPR050654">
    <property type="entry name" value="AChE-related_enzymes"/>
</dbReference>
<feature type="active site" description="Charge relay system" evidence="5">
    <location>
        <position position="342"/>
    </location>
</feature>
<proteinExistence type="inferred from homology"/>
<dbReference type="InterPro" id="IPR019826">
    <property type="entry name" value="Carboxylesterase_B_AS"/>
</dbReference>
<keyword evidence="3 6" id="KW-0378">Hydrolase</keyword>
<evidence type="ECO:0000256" key="2">
    <source>
        <dbReference type="ARBA" id="ARBA00022487"/>
    </source>
</evidence>
<dbReference type="AlphaFoldDB" id="A0A9Q1H8A0"/>
<evidence type="ECO:0000259" key="7">
    <source>
        <dbReference type="Pfam" id="PF00135"/>
    </source>
</evidence>
<dbReference type="OrthoDB" id="19653at2759"/>
<dbReference type="GO" id="GO:0006581">
    <property type="term" value="P:acetylcholine catabolic process"/>
    <property type="evidence" value="ECO:0007669"/>
    <property type="project" value="TreeGrafter"/>
</dbReference>
<dbReference type="InterPro" id="IPR000997">
    <property type="entry name" value="Cholinesterase"/>
</dbReference>
<dbReference type="Pfam" id="PF00135">
    <property type="entry name" value="COesterase"/>
    <property type="match status" value="1"/>
</dbReference>
<dbReference type="EC" id="3.1.1.-" evidence="6"/>
<dbReference type="GO" id="GO:0003990">
    <property type="term" value="F:acetylcholinesterase activity"/>
    <property type="evidence" value="ECO:0007669"/>
    <property type="project" value="TreeGrafter"/>
</dbReference>
<dbReference type="InterPro" id="IPR002018">
    <property type="entry name" value="CarbesteraseB"/>
</dbReference>
<protein>
    <recommendedName>
        <fullName evidence="6">Carboxylic ester hydrolase</fullName>
        <ecNumber evidence="6">3.1.1.-</ecNumber>
    </recommendedName>
</protein>
<feature type="active site" description="Acyl-ester intermediate" evidence="5">
    <location>
        <position position="214"/>
    </location>
</feature>